<name>Q2PC32_STRRR</name>
<dbReference type="SUPFAM" id="SSF47413">
    <property type="entry name" value="lambda repressor-like DNA-binding domains"/>
    <property type="match status" value="1"/>
</dbReference>
<sequence length="755" mass="83297">MMTTRSGGSTPFSRELEALLAERQLSWRKLAQRVGYTAGWLSKVKNGRPPSEDLARLCDEALDAGGRLIALAGGQSVRPQAARTGKAPLAQLPVVTAGFVGRESELAQLDAVLNGPLQPGTPRTVAIDGPPGVGKTALALRWAHNVAPFFPDGQLYVDLQGYSGNGPDVYPEVVLEKFLFALGVPASDIPEGSDERAALYRSLLVGRRVLLILDNAADSGQVEPLLPAASDCAVVITSRSRLFAMAVRTHATRVTLRPLSRAESHLLLRTVLGPERVAGQMHALDELARLCGRLPLALRIVAEHAVVDPHLSPEQMLSGLVVEERLLELLSPDDSIAVRAVFSWSYRKLDDDCRRMFRLLSLHPGTAVSAQAAAALAGWDRAHVVSVLERLHSTHLLERLDGGAYRLHGLLRLYAAERARVDENEDERRRAVERLVLWYLRAVTAARGQLAPFRSRLDWLHHESDDDGPGPFCDAEAALRWCDVELPNFVPVCRLAAEWGCHDVLAAFVLRLFDYLMLRKPWTVWVTSHQLGLEAAEKTGDQRALAWLKTHLAHARWWLRDRAESGRLYEEAMALHRACGDRCGEAWSLAGMATAARDRGDPGQAYGLSMRAVRIFEEVGDEEGHAAALAILCDIETQAGKSDAALEAVRHSLRLCEEIRDHQRLGRGLIKMSGICEFRGDVEQALRYARLAIDLHRSDNDRWSEAGGLVWLGDLLARFGEKDRATEAWNAALRLYDELGDPRAESLSQELQRTS</sequence>
<dbReference type="GO" id="GO:0003677">
    <property type="term" value="F:DNA binding"/>
    <property type="evidence" value="ECO:0007669"/>
    <property type="project" value="InterPro"/>
</dbReference>
<accession>Q2PC32</accession>
<dbReference type="EMBL" id="AJ871581">
    <property type="protein sequence ID" value="CAI94736.1"/>
    <property type="molecule type" value="Genomic_DNA"/>
</dbReference>
<organism evidence="2">
    <name type="scientific">Streptomyces rubradiris</name>
    <name type="common">Streptomyces achromogenes subsp. rubradiris</name>
    <dbReference type="NCBI Taxonomy" id="285531"/>
    <lineage>
        <taxon>Bacteria</taxon>
        <taxon>Bacillati</taxon>
        <taxon>Actinomycetota</taxon>
        <taxon>Actinomycetes</taxon>
        <taxon>Kitasatosporales</taxon>
        <taxon>Streptomycetaceae</taxon>
        <taxon>Streptomyces</taxon>
    </lineage>
</organism>
<dbReference type="AlphaFoldDB" id="Q2PC32"/>
<gene>
    <name evidence="2" type="primary">rubRg4</name>
</gene>
<dbReference type="Pfam" id="PF00931">
    <property type="entry name" value="NB-ARC"/>
    <property type="match status" value="1"/>
</dbReference>
<dbReference type="SMART" id="SM00382">
    <property type="entry name" value="AAA"/>
    <property type="match status" value="1"/>
</dbReference>
<dbReference type="Gene3D" id="3.40.50.300">
    <property type="entry name" value="P-loop containing nucleotide triphosphate hydrolases"/>
    <property type="match status" value="1"/>
</dbReference>
<reference evidence="2" key="1">
    <citation type="journal article" date="1997" name="Mol. Cells">
        <title>Identification of a gene cluster of biosynthetic genes of rubradirin substructures in S. achromogenes var. rubradiris NRRL3061.</title>
        <authorList>
            <person name="Sohng J.K."/>
            <person name="Oh T.J."/>
            <person name="Lee J.J."/>
            <person name="Kim C.G."/>
        </authorList>
    </citation>
    <scope>NUCLEOTIDE SEQUENCE</scope>
    <source>
        <strain evidence="2">NRRL 3061</strain>
    </source>
</reference>
<dbReference type="InterPro" id="IPR003593">
    <property type="entry name" value="AAA+_ATPase"/>
</dbReference>
<protein>
    <submittedName>
        <fullName evidence="2">Putative transcription activator</fullName>
    </submittedName>
</protein>
<dbReference type="SUPFAM" id="SSF52540">
    <property type="entry name" value="P-loop containing nucleoside triphosphate hydrolases"/>
    <property type="match status" value="1"/>
</dbReference>
<dbReference type="PANTHER" id="PTHR47691:SF3">
    <property type="entry name" value="HTH-TYPE TRANSCRIPTIONAL REGULATOR RV0890C-RELATED"/>
    <property type="match status" value="1"/>
</dbReference>
<evidence type="ECO:0000313" key="2">
    <source>
        <dbReference type="EMBL" id="CAI94736.1"/>
    </source>
</evidence>
<feature type="domain" description="AAA+ ATPase" evidence="1">
    <location>
        <begin position="121"/>
        <end position="261"/>
    </location>
</feature>
<dbReference type="Gene3D" id="1.25.40.10">
    <property type="entry name" value="Tetratricopeptide repeat domain"/>
    <property type="match status" value="1"/>
</dbReference>
<dbReference type="GO" id="GO:0043531">
    <property type="term" value="F:ADP binding"/>
    <property type="evidence" value="ECO:0007669"/>
    <property type="project" value="InterPro"/>
</dbReference>
<proteinExistence type="predicted"/>
<dbReference type="InterPro" id="IPR027417">
    <property type="entry name" value="P-loop_NTPase"/>
</dbReference>
<dbReference type="InterPro" id="IPR010982">
    <property type="entry name" value="Lambda_DNA-bd_dom_sf"/>
</dbReference>
<dbReference type="InterPro" id="IPR002182">
    <property type="entry name" value="NB-ARC"/>
</dbReference>
<reference evidence="2" key="2">
    <citation type="journal article" date="2003" name="Biotechnol. Lett.">
        <title>Functional identification of rub52 gene involved in the biosynthesis of rubradirin.</title>
        <authorList>
            <person name="Maharjan J."/>
            <person name="Liou K."/>
            <person name="Lee H.C."/>
            <person name="Kim C.G."/>
            <person name="Lee J.J."/>
            <person name="Yoo J.C."/>
            <person name="Sohng J.K."/>
        </authorList>
    </citation>
    <scope>NUCLEOTIDE SEQUENCE</scope>
    <source>
        <strain evidence="2">NRRL 3061</strain>
    </source>
</reference>
<dbReference type="SUPFAM" id="SSF48452">
    <property type="entry name" value="TPR-like"/>
    <property type="match status" value="1"/>
</dbReference>
<evidence type="ECO:0000259" key="1">
    <source>
        <dbReference type="SMART" id="SM00382"/>
    </source>
</evidence>
<reference evidence="2" key="3">
    <citation type="submission" date="2004-12" db="EMBL/GenBank/DDBJ databases">
        <authorList>
            <person name="Kim C.G."/>
        </authorList>
    </citation>
    <scope>NUCLEOTIDE SEQUENCE</scope>
    <source>
        <strain evidence="2">NRRL 3061</strain>
    </source>
</reference>
<dbReference type="InterPro" id="IPR011990">
    <property type="entry name" value="TPR-like_helical_dom_sf"/>
</dbReference>
<dbReference type="PANTHER" id="PTHR47691">
    <property type="entry name" value="REGULATOR-RELATED"/>
    <property type="match status" value="1"/>
</dbReference>
<dbReference type="PRINTS" id="PR00364">
    <property type="entry name" value="DISEASERSIST"/>
</dbReference>